<dbReference type="EMBL" id="JAUTXU010000107">
    <property type="protein sequence ID" value="KAK3707724.1"/>
    <property type="molecule type" value="Genomic_DNA"/>
</dbReference>
<keyword evidence="2" id="KW-1185">Reference proteome</keyword>
<proteinExistence type="predicted"/>
<organism evidence="1 2">
    <name type="scientific">Vermiconidia calcicola</name>
    <dbReference type="NCBI Taxonomy" id="1690605"/>
    <lineage>
        <taxon>Eukaryota</taxon>
        <taxon>Fungi</taxon>
        <taxon>Dikarya</taxon>
        <taxon>Ascomycota</taxon>
        <taxon>Pezizomycotina</taxon>
        <taxon>Dothideomycetes</taxon>
        <taxon>Dothideomycetidae</taxon>
        <taxon>Mycosphaerellales</taxon>
        <taxon>Extremaceae</taxon>
        <taxon>Vermiconidia</taxon>
    </lineage>
</organism>
<sequence>MSTTPAYPKVVTATPAIKSEAPSGILDLASQVEATTDCGPDNTVQPPSAAPPTKDQGVEVVGYEQIYKRDREYIRKCNESDWDEEMVDGGPNGGGCLTM</sequence>
<gene>
    <name evidence="1" type="ORF">LTR37_011901</name>
</gene>
<name>A0ACC3N2D0_9PEZI</name>
<comment type="caution">
    <text evidence="1">The sequence shown here is derived from an EMBL/GenBank/DDBJ whole genome shotgun (WGS) entry which is preliminary data.</text>
</comment>
<protein>
    <submittedName>
        <fullName evidence="1">Uncharacterized protein</fullName>
    </submittedName>
</protein>
<evidence type="ECO:0000313" key="2">
    <source>
        <dbReference type="Proteomes" id="UP001281147"/>
    </source>
</evidence>
<dbReference type="Proteomes" id="UP001281147">
    <property type="component" value="Unassembled WGS sequence"/>
</dbReference>
<accession>A0ACC3N2D0</accession>
<evidence type="ECO:0000313" key="1">
    <source>
        <dbReference type="EMBL" id="KAK3707724.1"/>
    </source>
</evidence>
<reference evidence="1" key="1">
    <citation type="submission" date="2023-07" db="EMBL/GenBank/DDBJ databases">
        <title>Black Yeasts Isolated from many extreme environments.</title>
        <authorList>
            <person name="Coleine C."/>
            <person name="Stajich J.E."/>
            <person name="Selbmann L."/>
        </authorList>
    </citation>
    <scope>NUCLEOTIDE SEQUENCE</scope>
    <source>
        <strain evidence="1">CCFEE 5714</strain>
    </source>
</reference>